<dbReference type="PROSITE" id="PS51526">
    <property type="entry name" value="RFX_DBD"/>
    <property type="match status" value="1"/>
</dbReference>
<dbReference type="InterPro" id="IPR016024">
    <property type="entry name" value="ARM-type_fold"/>
</dbReference>
<evidence type="ECO:0000313" key="12">
    <source>
        <dbReference type="EMBL" id="PKU47212.1"/>
    </source>
</evidence>
<dbReference type="InterPro" id="IPR019318">
    <property type="entry name" value="Gua_nucleotide_exch_fac_Ric8"/>
</dbReference>
<dbReference type="InterPro" id="IPR036388">
    <property type="entry name" value="WH-like_DNA-bd_sf"/>
</dbReference>
<evidence type="ECO:0000256" key="3">
    <source>
        <dbReference type="ARBA" id="ARBA00022490"/>
    </source>
</evidence>
<dbReference type="Gene3D" id="1.25.10.10">
    <property type="entry name" value="Leucine-rich Repeat Variant"/>
    <property type="match status" value="1"/>
</dbReference>
<feature type="region of interest" description="Disordered" evidence="10">
    <location>
        <begin position="503"/>
        <end position="537"/>
    </location>
</feature>
<name>A0A2I0UMD9_LIMLA</name>
<dbReference type="SUPFAM" id="SSF46785">
    <property type="entry name" value="Winged helix' DNA-binding domain"/>
    <property type="match status" value="1"/>
</dbReference>
<dbReference type="Pfam" id="PF10165">
    <property type="entry name" value="Ric8"/>
    <property type="match status" value="1"/>
</dbReference>
<keyword evidence="5" id="KW-0805">Transcription regulation</keyword>
<evidence type="ECO:0000256" key="1">
    <source>
        <dbReference type="ARBA" id="ARBA00004544"/>
    </source>
</evidence>
<feature type="region of interest" description="Disordered" evidence="10">
    <location>
        <begin position="30"/>
        <end position="62"/>
    </location>
</feature>
<dbReference type="GO" id="GO:0006355">
    <property type="term" value="P:regulation of DNA-templated transcription"/>
    <property type="evidence" value="ECO:0007669"/>
    <property type="project" value="InterPro"/>
</dbReference>
<dbReference type="GO" id="GO:0003677">
    <property type="term" value="F:DNA binding"/>
    <property type="evidence" value="ECO:0007669"/>
    <property type="project" value="UniProtKB-KW"/>
</dbReference>
<dbReference type="PANTHER" id="PTHR12425">
    <property type="entry name" value="SYNEMBRYN"/>
    <property type="match status" value="1"/>
</dbReference>
<keyword evidence="8" id="KW-0143">Chaperone</keyword>
<dbReference type="GO" id="GO:0001965">
    <property type="term" value="F:G-protein alpha-subunit binding"/>
    <property type="evidence" value="ECO:0007669"/>
    <property type="project" value="TreeGrafter"/>
</dbReference>
<evidence type="ECO:0000256" key="2">
    <source>
        <dbReference type="ARBA" id="ARBA00009049"/>
    </source>
</evidence>
<dbReference type="InterPro" id="IPR036390">
    <property type="entry name" value="WH_DNA-bd_sf"/>
</dbReference>
<dbReference type="Pfam" id="PF02257">
    <property type="entry name" value="RFX_DNA_binding"/>
    <property type="match status" value="1"/>
</dbReference>
<keyword evidence="6" id="KW-0238">DNA-binding</keyword>
<keyword evidence="9" id="KW-0539">Nucleus</keyword>
<keyword evidence="7" id="KW-0804">Transcription</keyword>
<evidence type="ECO:0000256" key="7">
    <source>
        <dbReference type="ARBA" id="ARBA00023163"/>
    </source>
</evidence>
<dbReference type="InterPro" id="IPR057321">
    <property type="entry name" value="RFX1-4/6/8-like_BCD"/>
</dbReference>
<feature type="domain" description="RFX-type winged-helix" evidence="11">
    <location>
        <begin position="64"/>
        <end position="139"/>
    </location>
</feature>
<keyword evidence="4" id="KW-0344">Guanine-nucleotide releasing factor</keyword>
<dbReference type="PRINTS" id="PR01802">
    <property type="entry name" value="SYNEMBRYN"/>
</dbReference>
<feature type="compositionally biased region" description="Pro residues" evidence="10">
    <location>
        <begin position="505"/>
        <end position="515"/>
    </location>
</feature>
<dbReference type="Proteomes" id="UP000233556">
    <property type="component" value="Unassembled WGS sequence"/>
</dbReference>
<evidence type="ECO:0000256" key="6">
    <source>
        <dbReference type="ARBA" id="ARBA00023125"/>
    </source>
</evidence>
<comment type="similarity">
    <text evidence="2">Belongs to the synembryn family.</text>
</comment>
<dbReference type="InterPro" id="IPR008376">
    <property type="entry name" value="Chaperone_Ric-8_A/B"/>
</dbReference>
<evidence type="ECO:0000256" key="10">
    <source>
        <dbReference type="SAM" id="MobiDB-lite"/>
    </source>
</evidence>
<keyword evidence="3" id="KW-0963">Cytoplasm</keyword>
<dbReference type="InterPro" id="IPR003150">
    <property type="entry name" value="DNA-bd_RFX"/>
</dbReference>
<feature type="compositionally biased region" description="Polar residues" evidence="10">
    <location>
        <begin position="35"/>
        <end position="44"/>
    </location>
</feature>
<dbReference type="GO" id="GO:0005886">
    <property type="term" value="C:plasma membrane"/>
    <property type="evidence" value="ECO:0007669"/>
    <property type="project" value="TreeGrafter"/>
</dbReference>
<dbReference type="Gene3D" id="1.10.10.10">
    <property type="entry name" value="Winged helix-like DNA-binding domain superfamily/Winged helix DNA-binding domain"/>
    <property type="match status" value="1"/>
</dbReference>
<reference evidence="13" key="2">
    <citation type="submission" date="2017-12" db="EMBL/GenBank/DDBJ databases">
        <title>Genome sequence of the Bar-tailed Godwit (Limosa lapponica baueri).</title>
        <authorList>
            <person name="Lima N.C.B."/>
            <person name="Parody-Merino A.M."/>
            <person name="Battley P.F."/>
            <person name="Fidler A.E."/>
            <person name="Prosdocimi F."/>
        </authorList>
    </citation>
    <scope>NUCLEOTIDE SEQUENCE [LARGE SCALE GENOMIC DNA]</scope>
</reference>
<dbReference type="GO" id="GO:0007186">
    <property type="term" value="P:G protein-coupled receptor signaling pathway"/>
    <property type="evidence" value="ECO:0007669"/>
    <property type="project" value="TreeGrafter"/>
</dbReference>
<dbReference type="FunFam" id="1.10.10.10:FF:000178">
    <property type="entry name" value="Putative Transcription factor RFX4"/>
    <property type="match status" value="1"/>
</dbReference>
<dbReference type="GO" id="GO:0005938">
    <property type="term" value="C:cell cortex"/>
    <property type="evidence" value="ECO:0007669"/>
    <property type="project" value="UniProtKB-SubCell"/>
</dbReference>
<dbReference type="GO" id="GO:0005085">
    <property type="term" value="F:guanyl-nucleotide exchange factor activity"/>
    <property type="evidence" value="ECO:0007669"/>
    <property type="project" value="UniProtKB-KW"/>
</dbReference>
<comment type="subcellular location">
    <subcellularLocation>
        <location evidence="1">Cytoplasm</location>
        <location evidence="1">Cell cortex</location>
    </subcellularLocation>
</comment>
<protein>
    <recommendedName>
        <fullName evidence="11">RFX-type winged-helix domain-containing protein</fullName>
    </recommendedName>
</protein>
<dbReference type="Pfam" id="PF25340">
    <property type="entry name" value="BCD_RFX"/>
    <property type="match status" value="1"/>
</dbReference>
<proteinExistence type="inferred from homology"/>
<dbReference type="AlphaFoldDB" id="A0A2I0UMD9"/>
<evidence type="ECO:0000256" key="4">
    <source>
        <dbReference type="ARBA" id="ARBA00022658"/>
    </source>
</evidence>
<evidence type="ECO:0000256" key="5">
    <source>
        <dbReference type="ARBA" id="ARBA00023015"/>
    </source>
</evidence>
<dbReference type="OrthoDB" id="10056949at2759"/>
<dbReference type="InterPro" id="IPR011989">
    <property type="entry name" value="ARM-like"/>
</dbReference>
<keyword evidence="13" id="KW-1185">Reference proteome</keyword>
<dbReference type="EMBL" id="KZ505684">
    <property type="protein sequence ID" value="PKU47212.1"/>
    <property type="molecule type" value="Genomic_DNA"/>
</dbReference>
<organism evidence="12 13">
    <name type="scientific">Limosa lapponica baueri</name>
    <dbReference type="NCBI Taxonomy" id="1758121"/>
    <lineage>
        <taxon>Eukaryota</taxon>
        <taxon>Metazoa</taxon>
        <taxon>Chordata</taxon>
        <taxon>Craniata</taxon>
        <taxon>Vertebrata</taxon>
        <taxon>Euteleostomi</taxon>
        <taxon>Archelosauria</taxon>
        <taxon>Archosauria</taxon>
        <taxon>Dinosauria</taxon>
        <taxon>Saurischia</taxon>
        <taxon>Theropoda</taxon>
        <taxon>Coelurosauria</taxon>
        <taxon>Aves</taxon>
        <taxon>Neognathae</taxon>
        <taxon>Neoaves</taxon>
        <taxon>Charadriiformes</taxon>
        <taxon>Scolopacidae</taxon>
        <taxon>Limosa</taxon>
    </lineage>
</organism>
<evidence type="ECO:0000259" key="11">
    <source>
        <dbReference type="PROSITE" id="PS51526"/>
    </source>
</evidence>
<accession>A0A2I0UMD9</accession>
<gene>
    <name evidence="12" type="ORF">llap_2453</name>
</gene>
<dbReference type="PANTHER" id="PTHR12425:SF2">
    <property type="entry name" value="SYNEMBRYN-B"/>
    <property type="match status" value="1"/>
</dbReference>
<sequence>MEKILTDTKKEHLRSFAESWIERCLNESENKRYSSHTSLGNVSNDENEEKENNRASKPHSTPATLQWLEENYEIAEGVCIPRSALYMHYLDFCEKNDTQPVNAASFGKIIRQQFPQLTTRRLGTRGQSKYHYYGIAVKENSQYYDVMYSKKGAAWVNETGKKEVTKQTVAYSPRSKLGTLLPEFPNVKDLNLPASLPEEKVSTFIMMYRTHCQRILDTVIRANFDEVQSFLLHFWQGMPPHMLPVLGSSTVVNIVGVCDSILYKAISGVLMPTVLQALPDSLTQVIRKFAKQLDEWLKVALHDLPENLRNIKFELSRRFSQILRRQTSLNHLCQASRTVIHSADITFQMLEDWRNVDLNSITKQTLYTMEDSREEHRKLIIQLYQEFDHLLEEQSPIESYIEWLDSMVDRCVVKVAAKRQGSLKKVAQQFLLMWSCFGTRVIRDMTLHSAPSFGSFHLIHLMFDDYVLYLLESLHCQERANELMRAMKGEGSTAEIREEIILSEPAPPTPSPVPFSPAKSATSVEVPSAPSPVSNQSPEYGGIAATTGAMQSYTWSLTYTVTTAAGSPAENSQQLPCMRSPHVPSSSVTHRIPVYPHREEHGYTGSYNYGSYSNQHPHPMQSQYPSLPHDTAISGPLHYSAYHRSSSQYPFNSPTSRMEPCLMSSTPRLHPTPVTPRWPEVPAANSCYTSPSMHSTRYGNSSDMYTPLATRRNSEYEHMQHFPGFAYINGEATTGLDVQVRRLWAELTSKLKNRAIFRFDPADEDKRKKLCEGILNILEKDTKTSCQVACLEALRILSRDKKVLVPVTTKRNMQILMRLAKLDTVEDPLERVSEFPVIVEALKCLCNIIFNSAVAQKLSLELNLAAMLCKLLEKCKDRQFVDDIKCFDLRLLFLLSLLHTDIRSQLRQELQGVQVLTQALESSLSVRWTEEYKAAEDRDRPPLSLQETDCAIEALKALFNVTLDSWNVHSKNESHQFRYMAAILRHCLLTTGPTEDKTEELHSNAINLLSNVPVSCLDVLISPSSQEETDIKYNGMNMGAIQVLLDFMEKRIDKGSSYREGLTPVLSLLTECCRTHRNIRKFIKAQVLPPLRDVSSRPEVGTTVRNKLVRLMTHVDLGVKQIAAEFLFVLCKERVDSLLKYTGYGNAAGLLAARGLLAGGRGDHWYSDDEDTDTEEYKSAKPNINLITGHLEEPMPNPMDEMTEEQKEYEAMKLVNMFDKLSRQIETGDKLRLQTSQSLSL</sequence>
<dbReference type="SUPFAM" id="SSF48371">
    <property type="entry name" value="ARM repeat"/>
    <property type="match status" value="1"/>
</dbReference>
<feature type="compositionally biased region" description="Low complexity" evidence="10">
    <location>
        <begin position="516"/>
        <end position="534"/>
    </location>
</feature>
<evidence type="ECO:0000313" key="13">
    <source>
        <dbReference type="Proteomes" id="UP000233556"/>
    </source>
</evidence>
<evidence type="ECO:0000256" key="9">
    <source>
        <dbReference type="ARBA" id="ARBA00023242"/>
    </source>
</evidence>
<reference evidence="13" key="1">
    <citation type="submission" date="2017-11" db="EMBL/GenBank/DDBJ databases">
        <authorList>
            <person name="Lima N.C."/>
            <person name="Parody-Merino A.M."/>
            <person name="Battley P.F."/>
            <person name="Fidler A.E."/>
            <person name="Prosdocimi F."/>
        </authorList>
    </citation>
    <scope>NUCLEOTIDE SEQUENCE [LARGE SCALE GENOMIC DNA]</scope>
</reference>
<evidence type="ECO:0000256" key="8">
    <source>
        <dbReference type="ARBA" id="ARBA00023186"/>
    </source>
</evidence>